<dbReference type="EMBL" id="CAJVCH010547547">
    <property type="protein sequence ID" value="CAG7828445.1"/>
    <property type="molecule type" value="Genomic_DNA"/>
</dbReference>
<name>A0A8J2LAV2_9HEXA</name>
<evidence type="ECO:0000313" key="1">
    <source>
        <dbReference type="EMBL" id="CAG7828445.1"/>
    </source>
</evidence>
<proteinExistence type="predicted"/>
<comment type="caution">
    <text evidence="1">The sequence shown here is derived from an EMBL/GenBank/DDBJ whole genome shotgun (WGS) entry which is preliminary data.</text>
</comment>
<organism evidence="1 2">
    <name type="scientific">Allacma fusca</name>
    <dbReference type="NCBI Taxonomy" id="39272"/>
    <lineage>
        <taxon>Eukaryota</taxon>
        <taxon>Metazoa</taxon>
        <taxon>Ecdysozoa</taxon>
        <taxon>Arthropoda</taxon>
        <taxon>Hexapoda</taxon>
        <taxon>Collembola</taxon>
        <taxon>Symphypleona</taxon>
        <taxon>Sminthuridae</taxon>
        <taxon>Allacma</taxon>
    </lineage>
</organism>
<reference evidence="1" key="1">
    <citation type="submission" date="2021-06" db="EMBL/GenBank/DDBJ databases">
        <authorList>
            <person name="Hodson N. C."/>
            <person name="Mongue J. A."/>
            <person name="Jaron S. K."/>
        </authorList>
    </citation>
    <scope>NUCLEOTIDE SEQUENCE</scope>
</reference>
<keyword evidence="2" id="KW-1185">Reference proteome</keyword>
<dbReference type="AlphaFoldDB" id="A0A8J2LAV2"/>
<evidence type="ECO:0000313" key="2">
    <source>
        <dbReference type="Proteomes" id="UP000708208"/>
    </source>
</evidence>
<sequence length="119" mass="13768">MALDPNSQVRKSIVSVLQNVGASRTGRGIVLESISSRFDEIKFLTNGVVAFRDIVATLSLYLTKEDDKTYLENWMDDKKNELIVIQENLNSSLKVIESNIKWVDNYYNDMNAWFEQHMF</sequence>
<protein>
    <submittedName>
        <fullName evidence="1">Uncharacterized protein</fullName>
    </submittedName>
</protein>
<accession>A0A8J2LAV2</accession>
<dbReference type="Proteomes" id="UP000708208">
    <property type="component" value="Unassembled WGS sequence"/>
</dbReference>
<gene>
    <name evidence="1" type="ORF">AFUS01_LOCUS38372</name>
</gene>